<comment type="caution">
    <text evidence="4">The sequence shown here is derived from an EMBL/GenBank/DDBJ whole genome shotgun (WGS) entry which is preliminary data.</text>
</comment>
<dbReference type="OrthoDB" id="7874071at2"/>
<dbReference type="EMBL" id="LABY01000012">
    <property type="protein sequence ID" value="KMO42829.1"/>
    <property type="molecule type" value="Genomic_DNA"/>
</dbReference>
<gene>
    <name evidence="4" type="ORF">VQ02_01935</name>
</gene>
<dbReference type="Pfam" id="PF05532">
    <property type="entry name" value="CsbD"/>
    <property type="match status" value="1"/>
</dbReference>
<dbReference type="Gene3D" id="1.10.1470.10">
    <property type="entry name" value="YjbJ"/>
    <property type="match status" value="1"/>
</dbReference>
<dbReference type="PANTHER" id="PTHR34977">
    <property type="entry name" value="UPF0337 PROTEIN YJBJ"/>
    <property type="match status" value="1"/>
</dbReference>
<dbReference type="AlphaFoldDB" id="A0A0J6TAA9"/>
<dbReference type="InterPro" id="IPR036629">
    <property type="entry name" value="YjbJ_sf"/>
</dbReference>
<dbReference type="RefSeq" id="WP_048442468.1">
    <property type="nucleotide sequence ID" value="NZ_LABY01000012.1"/>
</dbReference>
<evidence type="ECO:0000256" key="2">
    <source>
        <dbReference type="SAM" id="Phobius"/>
    </source>
</evidence>
<evidence type="ECO:0000256" key="1">
    <source>
        <dbReference type="ARBA" id="ARBA00009129"/>
    </source>
</evidence>
<protein>
    <recommendedName>
        <fullName evidence="3">CsbD-like domain-containing protein</fullName>
    </recommendedName>
</protein>
<evidence type="ECO:0000313" key="5">
    <source>
        <dbReference type="Proteomes" id="UP000035955"/>
    </source>
</evidence>
<evidence type="ECO:0000259" key="3">
    <source>
        <dbReference type="Pfam" id="PF05532"/>
    </source>
</evidence>
<organism evidence="4 5">
    <name type="scientific">Methylobacterium variabile</name>
    <dbReference type="NCBI Taxonomy" id="298794"/>
    <lineage>
        <taxon>Bacteria</taxon>
        <taxon>Pseudomonadati</taxon>
        <taxon>Pseudomonadota</taxon>
        <taxon>Alphaproteobacteria</taxon>
        <taxon>Hyphomicrobiales</taxon>
        <taxon>Methylobacteriaceae</taxon>
        <taxon>Methylobacterium</taxon>
    </lineage>
</organism>
<dbReference type="Proteomes" id="UP000035955">
    <property type="component" value="Unassembled WGS sequence"/>
</dbReference>
<keyword evidence="2" id="KW-1133">Transmembrane helix</keyword>
<evidence type="ECO:0000313" key="4">
    <source>
        <dbReference type="EMBL" id="KMO42829.1"/>
    </source>
</evidence>
<keyword evidence="2" id="KW-0812">Transmembrane</keyword>
<sequence>MVDMDRITGAAREFGGKAQSAVGDLVGDHRSQVEGRFREAQGRAEGLAGEARDAVRDYAETAADYAEDAYDRGRHVVRRGARTVTHAVEETPLVALLIAGAVGYGLALLVHGRR</sequence>
<keyword evidence="2" id="KW-0472">Membrane</keyword>
<dbReference type="InterPro" id="IPR008462">
    <property type="entry name" value="CsbD"/>
</dbReference>
<dbReference type="SUPFAM" id="SSF69047">
    <property type="entry name" value="Hypothetical protein YjbJ"/>
    <property type="match status" value="1"/>
</dbReference>
<dbReference type="PATRIC" id="fig|298794.3.peg.646"/>
<name>A0A0J6TAA9_9HYPH</name>
<keyword evidence="5" id="KW-1185">Reference proteome</keyword>
<accession>A0A0J6TAA9</accession>
<dbReference type="InterPro" id="IPR050423">
    <property type="entry name" value="UPF0337_stress_rsp"/>
</dbReference>
<dbReference type="PANTHER" id="PTHR34977:SF1">
    <property type="entry name" value="UPF0337 PROTEIN YJBJ"/>
    <property type="match status" value="1"/>
</dbReference>
<feature type="transmembrane region" description="Helical" evidence="2">
    <location>
        <begin position="93"/>
        <end position="110"/>
    </location>
</feature>
<proteinExistence type="inferred from homology"/>
<feature type="domain" description="CsbD-like" evidence="3">
    <location>
        <begin position="5"/>
        <end position="57"/>
    </location>
</feature>
<reference evidence="4 5" key="1">
    <citation type="submission" date="2015-03" db="EMBL/GenBank/DDBJ databases">
        <title>Genome sequencing of Methylobacterium variabile DSM 16961.</title>
        <authorList>
            <person name="Chaudhry V."/>
            <person name="Patil P.B."/>
        </authorList>
    </citation>
    <scope>NUCLEOTIDE SEQUENCE [LARGE SCALE GENOMIC DNA]</scope>
    <source>
        <strain evidence="4 5">DSM 16961</strain>
    </source>
</reference>
<comment type="similarity">
    <text evidence="1">Belongs to the UPF0337 (CsbD) family.</text>
</comment>